<dbReference type="Pfam" id="PF03717">
    <property type="entry name" value="PBP_dimer"/>
    <property type="match status" value="1"/>
</dbReference>
<dbReference type="PANTHER" id="PTHR30627">
    <property type="entry name" value="PEPTIDOGLYCAN D,D-TRANSPEPTIDASE"/>
    <property type="match status" value="1"/>
</dbReference>
<dbReference type="EMBL" id="JADCKA010000002">
    <property type="protein sequence ID" value="MBE5035133.1"/>
    <property type="molecule type" value="Genomic_DNA"/>
</dbReference>
<protein>
    <recommendedName>
        <fullName evidence="8">Penicillin-binding protein</fullName>
    </recommendedName>
</protein>
<dbReference type="InterPro" id="IPR036138">
    <property type="entry name" value="PBP_dimer_sf"/>
</dbReference>
<dbReference type="Pfam" id="PF00905">
    <property type="entry name" value="Transpeptidase"/>
    <property type="match status" value="1"/>
</dbReference>
<evidence type="ECO:0000256" key="3">
    <source>
        <dbReference type="ARBA" id="ARBA00023136"/>
    </source>
</evidence>
<comment type="caution">
    <text evidence="6">The sequence shown here is derived from an EMBL/GenBank/DDBJ whole genome shotgun (WGS) entry which is preliminary data.</text>
</comment>
<dbReference type="InterPro" id="IPR050515">
    <property type="entry name" value="Beta-lactam/transpept"/>
</dbReference>
<evidence type="ECO:0000313" key="6">
    <source>
        <dbReference type="EMBL" id="MBE5035133.1"/>
    </source>
</evidence>
<evidence type="ECO:0000259" key="5">
    <source>
        <dbReference type="Pfam" id="PF03717"/>
    </source>
</evidence>
<comment type="similarity">
    <text evidence="2">Belongs to the transpeptidase family.</text>
</comment>
<feature type="domain" description="Penicillin-binding protein transpeptidase" evidence="4">
    <location>
        <begin position="402"/>
        <end position="775"/>
    </location>
</feature>
<evidence type="ECO:0000313" key="7">
    <source>
        <dbReference type="Proteomes" id="UP001516588"/>
    </source>
</evidence>
<keyword evidence="7" id="KW-1185">Reference proteome</keyword>
<dbReference type="Proteomes" id="UP001516588">
    <property type="component" value="Unassembled WGS sequence"/>
</dbReference>
<evidence type="ECO:0008006" key="8">
    <source>
        <dbReference type="Google" id="ProtNLM"/>
    </source>
</evidence>
<name>A0ABR9QW75_9FIRM</name>
<feature type="domain" description="Penicillin-binding protein dimerisation" evidence="5">
    <location>
        <begin position="46"/>
        <end position="344"/>
    </location>
</feature>
<organism evidence="6 7">
    <name type="scientific">Gallibacter intestinalis</name>
    <dbReference type="NCBI Taxonomy" id="2779356"/>
    <lineage>
        <taxon>Bacteria</taxon>
        <taxon>Bacillati</taxon>
        <taxon>Bacillota</taxon>
        <taxon>Clostridia</taxon>
        <taxon>Eubacteriales</taxon>
        <taxon>Eubacteriaceae</taxon>
        <taxon>Gallibacter</taxon>
    </lineage>
</organism>
<dbReference type="InterPro" id="IPR012338">
    <property type="entry name" value="Beta-lactam/transpept-like"/>
</dbReference>
<evidence type="ECO:0000259" key="4">
    <source>
        <dbReference type="Pfam" id="PF00905"/>
    </source>
</evidence>
<dbReference type="Gene3D" id="3.40.710.10">
    <property type="entry name" value="DD-peptidase/beta-lactamase superfamily"/>
    <property type="match status" value="2"/>
</dbReference>
<proteinExistence type="inferred from homology"/>
<gene>
    <name evidence="6" type="ORF">INF20_02420</name>
</gene>
<dbReference type="InterPro" id="IPR001460">
    <property type="entry name" value="PCN-bd_Tpept"/>
</dbReference>
<evidence type="ECO:0000256" key="1">
    <source>
        <dbReference type="ARBA" id="ARBA00004370"/>
    </source>
</evidence>
<accession>A0ABR9QW75</accession>
<sequence length="910" mass="101077">MRQKVIGIFILLAVVLIARLFVLSVVQSEEWDDAANALSIRGIYTQSPRGNIYDRNGKLLAGNEQIFSVRMSAGNMDNGEINQVATDLLSIFDKNGDEYNNNFPIKISDGKFYYTYDEEIKDWLKSNNISTDATAEEALYALADRLGIESEDRYEIQSEIQNTYGIYPPISVKDMKYTYETEKEEFLEGYGLEKDATAKEAFSDIRESFEIEESVSDSQALKIMAIRTEINSMGYKKYMPATIASDVSDETIMEVEENSSDLPGVDVVSESRRYYPNGELASHILGYMGKISESEKDEYESKGYEASAMVGQQGIEGAYESVLKGQDGTQIVRVDAHGDYVETLQEIEPEKGKDVYLTIDADLQKIAEDALEKNVKAAASGGVFTSEFGNISLEASPNAKTGAVVAIDLETGEILAMASYPDFDPNLFASGISSENWADLQSENPRDSLAAAPLYNIATRSAIQPGSTFKPITAIAALESGFDADTMLQDKGYIRLGDRTFGCVSWNLYRGNHGYIDLYKAIQVSCNYYFFDLITNEDWANGGSLGMDSSMGIEKVMDYAKQFGLGEATGIELSETVISVPTEEKKIQGLQNSLSNVLYANAETYFTEDVYSNDKRLDKDIETIVGWLTEDNITYKKMKNDMLPKVGIKQSQYEDIIQLVLYDYYNQAGWSTADAFMLAIGQGDNAYTPLQIANYAATLGNGGVKNQVNIVKSVEDEGTTQKEEGTKVDTSQEILDTVLEGMHRVTTGEGSGVTNQYSSFPWEVCAKTGTAQKDGYINPESEVDYIKEHLESFGDMTWDEVQDEMKRLMEEYPDTYTTEDTAVRRAVINLSGGKLTSEDLNKYKDKYDEFAWTMAIAPKDNPKIAVACVIPQGVTGGNANPVVREIIGKYLQSISEDYSKDDYKIVNEFN</sequence>
<reference evidence="6 7" key="1">
    <citation type="submission" date="2020-10" db="EMBL/GenBank/DDBJ databases">
        <title>ChiBAC.</title>
        <authorList>
            <person name="Zenner C."/>
            <person name="Hitch T.C.A."/>
            <person name="Clavel T."/>
        </authorList>
    </citation>
    <scope>NUCLEOTIDE SEQUENCE [LARGE SCALE GENOMIC DNA]</scope>
    <source>
        <strain evidence="6 7">DSM 108706</strain>
    </source>
</reference>
<dbReference type="InterPro" id="IPR005311">
    <property type="entry name" value="PBP_dimer"/>
</dbReference>
<dbReference type="Gene3D" id="3.90.1310.10">
    <property type="entry name" value="Penicillin-binding protein 2a (Domain 2)"/>
    <property type="match status" value="2"/>
</dbReference>
<dbReference type="SUPFAM" id="SSF56601">
    <property type="entry name" value="beta-lactamase/transpeptidase-like"/>
    <property type="match status" value="1"/>
</dbReference>
<comment type="subcellular location">
    <subcellularLocation>
        <location evidence="1">Membrane</location>
    </subcellularLocation>
</comment>
<dbReference type="Gene3D" id="1.10.10.1230">
    <property type="entry name" value="Penicillin-binding protein, N-terminal non-catalytic domain, head sub-domain"/>
    <property type="match status" value="1"/>
</dbReference>
<dbReference type="SUPFAM" id="SSF56519">
    <property type="entry name" value="Penicillin binding protein dimerisation domain"/>
    <property type="match status" value="1"/>
</dbReference>
<keyword evidence="3" id="KW-0472">Membrane</keyword>
<evidence type="ECO:0000256" key="2">
    <source>
        <dbReference type="ARBA" id="ARBA00007171"/>
    </source>
</evidence>